<evidence type="ECO:0000256" key="2">
    <source>
        <dbReference type="ARBA" id="ARBA00022946"/>
    </source>
</evidence>
<dbReference type="SMART" id="SM00733">
    <property type="entry name" value="Mterf"/>
    <property type="match status" value="10"/>
</dbReference>
<evidence type="ECO:0000313" key="3">
    <source>
        <dbReference type="EMBL" id="EKX48223.1"/>
    </source>
</evidence>
<dbReference type="Proteomes" id="UP000011087">
    <property type="component" value="Unassembled WGS sequence"/>
</dbReference>
<sequence length="518" mass="59420">MNRHRLSGAPYYNPSCKQAARAGKLEGRMPASWTVTQHRRRAKAPDFDKNFLTYKGQRWPREMFLFIAEEVAVPREKLQHVADIFTEIMSLNVTSNLRPKVQFLSSELNISGESLGLTIGAFPQILGLSLNQNLRPKIMFFRETFNVSIKDLLSYSLENNIKPKILIFKNYFGISEAELGKMFVRYPSIFANSIDNHLMPLMDFLLIDIGVDASRLKPNTAFFTNNLKIARSDFARMIEKCPWILCMKIETIQNKIELMTEEIGFTKKECVAMLKKEPYLLSRSRYRLWSTYNGLVDAGIPHKSALNVRPAKCLLGFDALLQLLKISPRILLFGSREIARNNMERLKALGFGENDVLRLLKKNPNILTTINLSDNVVEIDKLLSCYGFQDQEIVRVFERAPQIMGSNITRSIKPSLLFLRDELNLSDSQIHRLVKRAPQILSLSPDRVLRPHTHCLLYSIGISPPRLANVLCRAPSLLYLSIEETIIPNFNFFVREGFLTRQEFCEVMQKNPSILCAR</sequence>
<dbReference type="GeneID" id="17304882"/>
<gene>
    <name evidence="3" type="ORF">GUITHDRAFT_105830</name>
</gene>
<organism evidence="3">
    <name type="scientific">Guillardia theta (strain CCMP2712)</name>
    <name type="common">Cryptophyte</name>
    <dbReference type="NCBI Taxonomy" id="905079"/>
    <lineage>
        <taxon>Eukaryota</taxon>
        <taxon>Cryptophyceae</taxon>
        <taxon>Pyrenomonadales</taxon>
        <taxon>Geminigeraceae</taxon>
        <taxon>Guillardia</taxon>
    </lineage>
</organism>
<proteinExistence type="inferred from homology"/>
<dbReference type="HOGENOM" id="CLU_526243_0_0_1"/>
<dbReference type="EnsemblProtists" id="EKX48223">
    <property type="protein sequence ID" value="EKX48223"/>
    <property type="gene ID" value="GUITHDRAFT_105830"/>
</dbReference>
<dbReference type="Pfam" id="PF02536">
    <property type="entry name" value="mTERF"/>
    <property type="match status" value="3"/>
</dbReference>
<dbReference type="GO" id="GO:0003676">
    <property type="term" value="F:nucleic acid binding"/>
    <property type="evidence" value="ECO:0007669"/>
    <property type="project" value="InterPro"/>
</dbReference>
<dbReference type="AlphaFoldDB" id="L1JI67"/>
<dbReference type="RefSeq" id="XP_005835203.1">
    <property type="nucleotide sequence ID" value="XM_005835146.1"/>
</dbReference>
<dbReference type="Gene3D" id="1.25.70.10">
    <property type="entry name" value="Transcription termination factor 3, mitochondrial"/>
    <property type="match status" value="2"/>
</dbReference>
<dbReference type="OrthoDB" id="637682at2759"/>
<dbReference type="OMA" id="WLQRETN"/>
<name>L1JI67_GUITC</name>
<dbReference type="PANTHER" id="PTHR13068:SF112">
    <property type="entry name" value="TRANSCRIPTION TERMINATION FACTOR 3, MITOCHONDRIAL"/>
    <property type="match status" value="1"/>
</dbReference>
<accession>L1JI67</accession>
<comment type="similarity">
    <text evidence="1">Belongs to the mTERF family.</text>
</comment>
<dbReference type="InterPro" id="IPR003690">
    <property type="entry name" value="MTERF"/>
</dbReference>
<reference evidence="4" key="3">
    <citation type="submission" date="2015-06" db="UniProtKB">
        <authorList>
            <consortium name="EnsemblProtists"/>
        </authorList>
    </citation>
    <scope>IDENTIFICATION</scope>
</reference>
<dbReference type="InterPro" id="IPR038538">
    <property type="entry name" value="MTERF_sf"/>
</dbReference>
<reference evidence="3 5" key="1">
    <citation type="journal article" date="2012" name="Nature">
        <title>Algal genomes reveal evolutionary mosaicism and the fate of nucleomorphs.</title>
        <authorList>
            <consortium name="DOE Joint Genome Institute"/>
            <person name="Curtis B.A."/>
            <person name="Tanifuji G."/>
            <person name="Burki F."/>
            <person name="Gruber A."/>
            <person name="Irimia M."/>
            <person name="Maruyama S."/>
            <person name="Arias M.C."/>
            <person name="Ball S.G."/>
            <person name="Gile G.H."/>
            <person name="Hirakawa Y."/>
            <person name="Hopkins J.F."/>
            <person name="Kuo A."/>
            <person name="Rensing S.A."/>
            <person name="Schmutz J."/>
            <person name="Symeonidi A."/>
            <person name="Elias M."/>
            <person name="Eveleigh R.J."/>
            <person name="Herman E.K."/>
            <person name="Klute M.J."/>
            <person name="Nakayama T."/>
            <person name="Obornik M."/>
            <person name="Reyes-Prieto A."/>
            <person name="Armbrust E.V."/>
            <person name="Aves S.J."/>
            <person name="Beiko R.G."/>
            <person name="Coutinho P."/>
            <person name="Dacks J.B."/>
            <person name="Durnford D.G."/>
            <person name="Fast N.M."/>
            <person name="Green B.R."/>
            <person name="Grisdale C.J."/>
            <person name="Hempel F."/>
            <person name="Henrissat B."/>
            <person name="Hoppner M.P."/>
            <person name="Ishida K."/>
            <person name="Kim E."/>
            <person name="Koreny L."/>
            <person name="Kroth P.G."/>
            <person name="Liu Y."/>
            <person name="Malik S.B."/>
            <person name="Maier U.G."/>
            <person name="McRose D."/>
            <person name="Mock T."/>
            <person name="Neilson J.A."/>
            <person name="Onodera N.T."/>
            <person name="Poole A.M."/>
            <person name="Pritham E.J."/>
            <person name="Richards T.A."/>
            <person name="Rocap G."/>
            <person name="Roy S.W."/>
            <person name="Sarai C."/>
            <person name="Schaack S."/>
            <person name="Shirato S."/>
            <person name="Slamovits C.H."/>
            <person name="Spencer D.F."/>
            <person name="Suzuki S."/>
            <person name="Worden A.Z."/>
            <person name="Zauner S."/>
            <person name="Barry K."/>
            <person name="Bell C."/>
            <person name="Bharti A.K."/>
            <person name="Crow J.A."/>
            <person name="Grimwood J."/>
            <person name="Kramer R."/>
            <person name="Lindquist E."/>
            <person name="Lucas S."/>
            <person name="Salamov A."/>
            <person name="McFadden G.I."/>
            <person name="Lane C.E."/>
            <person name="Keeling P.J."/>
            <person name="Gray M.W."/>
            <person name="Grigoriev I.V."/>
            <person name="Archibald J.M."/>
        </authorList>
    </citation>
    <scope>NUCLEOTIDE SEQUENCE</scope>
    <source>
        <strain evidence="3 5">CCMP2712</strain>
    </source>
</reference>
<dbReference type="EMBL" id="JH992986">
    <property type="protein sequence ID" value="EKX48223.1"/>
    <property type="molecule type" value="Genomic_DNA"/>
</dbReference>
<evidence type="ECO:0000256" key="1">
    <source>
        <dbReference type="ARBA" id="ARBA00007692"/>
    </source>
</evidence>
<evidence type="ECO:0000313" key="5">
    <source>
        <dbReference type="Proteomes" id="UP000011087"/>
    </source>
</evidence>
<dbReference type="eggNOG" id="KOG1267">
    <property type="taxonomic scope" value="Eukaryota"/>
</dbReference>
<keyword evidence="5" id="KW-1185">Reference proteome</keyword>
<dbReference type="STRING" id="905079.L1JI67"/>
<dbReference type="PaxDb" id="55529-EKX48223"/>
<dbReference type="KEGG" id="gtt:GUITHDRAFT_105830"/>
<dbReference type="PANTHER" id="PTHR13068">
    <property type="entry name" value="CGI-12 PROTEIN-RELATED"/>
    <property type="match status" value="1"/>
</dbReference>
<evidence type="ECO:0000313" key="4">
    <source>
        <dbReference type="EnsemblProtists" id="EKX48223"/>
    </source>
</evidence>
<keyword evidence="2" id="KW-0809">Transit peptide</keyword>
<reference evidence="5" key="2">
    <citation type="submission" date="2012-11" db="EMBL/GenBank/DDBJ databases">
        <authorList>
            <person name="Kuo A."/>
            <person name="Curtis B.A."/>
            <person name="Tanifuji G."/>
            <person name="Burki F."/>
            <person name="Gruber A."/>
            <person name="Irimia M."/>
            <person name="Maruyama S."/>
            <person name="Arias M.C."/>
            <person name="Ball S.G."/>
            <person name="Gile G.H."/>
            <person name="Hirakawa Y."/>
            <person name="Hopkins J.F."/>
            <person name="Rensing S.A."/>
            <person name="Schmutz J."/>
            <person name="Symeonidi A."/>
            <person name="Elias M."/>
            <person name="Eveleigh R.J."/>
            <person name="Herman E.K."/>
            <person name="Klute M.J."/>
            <person name="Nakayama T."/>
            <person name="Obornik M."/>
            <person name="Reyes-Prieto A."/>
            <person name="Armbrust E.V."/>
            <person name="Aves S.J."/>
            <person name="Beiko R.G."/>
            <person name="Coutinho P."/>
            <person name="Dacks J.B."/>
            <person name="Durnford D.G."/>
            <person name="Fast N.M."/>
            <person name="Green B.R."/>
            <person name="Grisdale C."/>
            <person name="Hempe F."/>
            <person name="Henrissat B."/>
            <person name="Hoppner M.P."/>
            <person name="Ishida K.-I."/>
            <person name="Kim E."/>
            <person name="Koreny L."/>
            <person name="Kroth P.G."/>
            <person name="Liu Y."/>
            <person name="Malik S.-B."/>
            <person name="Maier U.G."/>
            <person name="McRose D."/>
            <person name="Mock T."/>
            <person name="Neilson J.A."/>
            <person name="Onodera N.T."/>
            <person name="Poole A.M."/>
            <person name="Pritham E.J."/>
            <person name="Richards T.A."/>
            <person name="Rocap G."/>
            <person name="Roy S.W."/>
            <person name="Sarai C."/>
            <person name="Schaack S."/>
            <person name="Shirato S."/>
            <person name="Slamovits C.H."/>
            <person name="Spencer D.F."/>
            <person name="Suzuki S."/>
            <person name="Worden A.Z."/>
            <person name="Zauner S."/>
            <person name="Barry K."/>
            <person name="Bell C."/>
            <person name="Bharti A.K."/>
            <person name="Crow J.A."/>
            <person name="Grimwood J."/>
            <person name="Kramer R."/>
            <person name="Lindquist E."/>
            <person name="Lucas S."/>
            <person name="Salamov A."/>
            <person name="McFadden G.I."/>
            <person name="Lane C.E."/>
            <person name="Keeling P.J."/>
            <person name="Gray M.W."/>
            <person name="Grigoriev I.V."/>
            <person name="Archibald J.M."/>
        </authorList>
    </citation>
    <scope>NUCLEOTIDE SEQUENCE</scope>
    <source>
        <strain evidence="5">CCMP2712</strain>
    </source>
</reference>
<protein>
    <submittedName>
        <fullName evidence="3 4">Uncharacterized protein</fullName>
    </submittedName>
</protein>